<dbReference type="InterPro" id="IPR011622">
    <property type="entry name" value="7TMR_DISM_rcpt_extracell_dom2"/>
</dbReference>
<dbReference type="InterPro" id="IPR005467">
    <property type="entry name" value="His_kinase_dom"/>
</dbReference>
<evidence type="ECO:0000313" key="10">
    <source>
        <dbReference type="Proteomes" id="UP000218327"/>
    </source>
</evidence>
<dbReference type="GO" id="GO:0009927">
    <property type="term" value="F:histidine phosphotransfer kinase activity"/>
    <property type="evidence" value="ECO:0007669"/>
    <property type="project" value="TreeGrafter"/>
</dbReference>
<dbReference type="Pfam" id="PF02518">
    <property type="entry name" value="HATPase_c"/>
    <property type="match status" value="1"/>
</dbReference>
<evidence type="ECO:0000256" key="4">
    <source>
        <dbReference type="ARBA" id="ARBA00022679"/>
    </source>
</evidence>
<dbReference type="GO" id="GO:0000155">
    <property type="term" value="F:phosphorelay sensor kinase activity"/>
    <property type="evidence" value="ECO:0007669"/>
    <property type="project" value="InterPro"/>
</dbReference>
<proteinExistence type="predicted"/>
<dbReference type="EMBL" id="NVVJ01000049">
    <property type="protein sequence ID" value="PCJ22848.1"/>
    <property type="molecule type" value="Genomic_DNA"/>
</dbReference>
<dbReference type="InterPro" id="IPR036890">
    <property type="entry name" value="HATPase_C_sf"/>
</dbReference>
<dbReference type="GO" id="GO:0005886">
    <property type="term" value="C:plasma membrane"/>
    <property type="evidence" value="ECO:0007669"/>
    <property type="project" value="UniProtKB-ARBA"/>
</dbReference>
<keyword evidence="3" id="KW-0597">Phosphoprotein</keyword>
<feature type="transmembrane region" description="Helical" evidence="6">
    <location>
        <begin position="320"/>
        <end position="340"/>
    </location>
</feature>
<comment type="caution">
    <text evidence="9">The sequence shown here is derived from an EMBL/GenBank/DDBJ whole genome shotgun (WGS) entry which is preliminary data.</text>
</comment>
<keyword evidence="7" id="KW-0732">Signal</keyword>
<gene>
    <name evidence="9" type="ORF">COA96_13235</name>
</gene>
<accession>A0A2A5AVP3</accession>
<feature type="transmembrane region" description="Helical" evidence="6">
    <location>
        <begin position="378"/>
        <end position="398"/>
    </location>
</feature>
<dbReference type="Pfam" id="PF07696">
    <property type="entry name" value="7TMR-DISMED2"/>
    <property type="match status" value="1"/>
</dbReference>
<dbReference type="PANTHER" id="PTHR43047">
    <property type="entry name" value="TWO-COMPONENT HISTIDINE PROTEIN KINASE"/>
    <property type="match status" value="1"/>
</dbReference>
<dbReference type="PANTHER" id="PTHR43047:SF72">
    <property type="entry name" value="OSMOSENSING HISTIDINE PROTEIN KINASE SLN1"/>
    <property type="match status" value="1"/>
</dbReference>
<dbReference type="SMART" id="SM00387">
    <property type="entry name" value="HATPase_c"/>
    <property type="match status" value="1"/>
</dbReference>
<feature type="domain" description="Histidine kinase" evidence="8">
    <location>
        <begin position="424"/>
        <end position="646"/>
    </location>
</feature>
<dbReference type="AlphaFoldDB" id="A0A2A5AVP3"/>
<evidence type="ECO:0000259" key="8">
    <source>
        <dbReference type="PROSITE" id="PS50109"/>
    </source>
</evidence>
<dbReference type="PRINTS" id="PR00344">
    <property type="entry name" value="BCTRLSENSOR"/>
</dbReference>
<dbReference type="Gene3D" id="1.10.287.130">
    <property type="match status" value="1"/>
</dbReference>
<dbReference type="InterPro" id="IPR003661">
    <property type="entry name" value="HisK_dim/P_dom"/>
</dbReference>
<dbReference type="Pfam" id="PF07695">
    <property type="entry name" value="7TMR-DISM_7TM"/>
    <property type="match status" value="1"/>
</dbReference>
<evidence type="ECO:0000256" key="7">
    <source>
        <dbReference type="SAM" id="SignalP"/>
    </source>
</evidence>
<dbReference type="SUPFAM" id="SSF47384">
    <property type="entry name" value="Homodimeric domain of signal transducing histidine kinase"/>
    <property type="match status" value="1"/>
</dbReference>
<keyword evidence="4" id="KW-0808">Transferase</keyword>
<evidence type="ECO:0000256" key="6">
    <source>
        <dbReference type="SAM" id="Phobius"/>
    </source>
</evidence>
<dbReference type="Gene3D" id="2.60.40.2380">
    <property type="match status" value="1"/>
</dbReference>
<dbReference type="Pfam" id="PF00512">
    <property type="entry name" value="HisKA"/>
    <property type="match status" value="1"/>
</dbReference>
<evidence type="ECO:0000256" key="2">
    <source>
        <dbReference type="ARBA" id="ARBA00012438"/>
    </source>
</evidence>
<evidence type="ECO:0000256" key="1">
    <source>
        <dbReference type="ARBA" id="ARBA00000085"/>
    </source>
</evidence>
<evidence type="ECO:0000256" key="5">
    <source>
        <dbReference type="ARBA" id="ARBA00022777"/>
    </source>
</evidence>
<dbReference type="FunFam" id="3.30.565.10:FF:000006">
    <property type="entry name" value="Sensor histidine kinase WalK"/>
    <property type="match status" value="1"/>
</dbReference>
<feature type="transmembrane region" description="Helical" evidence="6">
    <location>
        <begin position="258"/>
        <end position="277"/>
    </location>
</feature>
<dbReference type="PROSITE" id="PS51257">
    <property type="entry name" value="PROKAR_LIPOPROTEIN"/>
    <property type="match status" value="1"/>
</dbReference>
<dbReference type="SUPFAM" id="SSF55874">
    <property type="entry name" value="ATPase domain of HSP90 chaperone/DNA topoisomerase II/histidine kinase"/>
    <property type="match status" value="1"/>
</dbReference>
<dbReference type="PROSITE" id="PS50109">
    <property type="entry name" value="HIS_KIN"/>
    <property type="match status" value="1"/>
</dbReference>
<evidence type="ECO:0000313" key="9">
    <source>
        <dbReference type="EMBL" id="PCJ22848.1"/>
    </source>
</evidence>
<dbReference type="InterPro" id="IPR036097">
    <property type="entry name" value="HisK_dim/P_sf"/>
</dbReference>
<name>A0A2A5AVP3_9GAMM</name>
<evidence type="ECO:0000256" key="3">
    <source>
        <dbReference type="ARBA" id="ARBA00022553"/>
    </source>
</evidence>
<dbReference type="InterPro" id="IPR003594">
    <property type="entry name" value="HATPase_dom"/>
</dbReference>
<dbReference type="InterPro" id="IPR004358">
    <property type="entry name" value="Sig_transdc_His_kin-like_C"/>
</dbReference>
<feature type="transmembrane region" description="Helical" evidence="6">
    <location>
        <begin position="346"/>
        <end position="366"/>
    </location>
</feature>
<keyword evidence="6" id="KW-1133">Transmembrane helix</keyword>
<protein>
    <recommendedName>
        <fullName evidence="2">histidine kinase</fullName>
        <ecNumber evidence="2">2.7.13.3</ecNumber>
    </recommendedName>
</protein>
<sequence length="649" mass="73012">MRFIWRVLTPGMRNLVMALFIMLSCNGTASAAELNIIQNQLPVSLGQYLDSIEDPSRLLTIDDIISGSFEWQRSSQSIPTLGMSKSAHWFYITLTGENMQNEDLVLVMNSPVLDRVEFYFVQNNEVIGQSLAGDTIPFSEQAYPYRIPVIPFEMVGNGEHAEIYFRATSSAGVEIPLSLSTIALLAAEQQTELIFNGVLIALFLVCFCICLTIYTLTGDTQFLGITLFFGGAFGFFLTLTGLGRIWFWGETVEYNTRLSLMFSTLLIASIALIGRSLNFESQYRDSVNTVLRFVTYFTLPAAAYFLIIPFEQITVDSTRSLMVLGLLVVLTVLVMAVVTAMQGSKAATYLVSSWLLFILAYITLLSYKFKIVERSSSVNYIGEIMSIAAGILLLFAAAEYIRSKSDELTHARLETKAKGDFLKNVSREFLTPVHLILANSKRLLAVQSNKLDEATKSHLTTVIRQSDHLHKLINDLLEMAELESDSFEPEFELVEMSHFLSEIQNMMSPSVMEKGLELNTQFSAANLLVQTDKLRLQHVLINLITNAIMYTDKGSILLAYKAVYFQRRLGIEISIQDTGRGMSEKFQQQLFQEFSREEEHSEKEPQDTGLGLVIVKRIIEKLGGEITFESQKNTGSQFFIRLPLRVVKQ</sequence>
<dbReference type="InterPro" id="IPR011623">
    <property type="entry name" value="7TMR_DISM_rcpt_extracell_dom1"/>
</dbReference>
<comment type="catalytic activity">
    <reaction evidence="1">
        <text>ATP + protein L-histidine = ADP + protein N-phospho-L-histidine.</text>
        <dbReference type="EC" id="2.7.13.3"/>
    </reaction>
</comment>
<organism evidence="9 10">
    <name type="scientific">SAR86 cluster bacterium</name>
    <dbReference type="NCBI Taxonomy" id="2030880"/>
    <lineage>
        <taxon>Bacteria</taxon>
        <taxon>Pseudomonadati</taxon>
        <taxon>Pseudomonadota</taxon>
        <taxon>Gammaproteobacteria</taxon>
        <taxon>SAR86 cluster</taxon>
    </lineage>
</organism>
<keyword evidence="6" id="KW-0812">Transmembrane</keyword>
<dbReference type="Gene3D" id="3.30.565.10">
    <property type="entry name" value="Histidine kinase-like ATPase, C-terminal domain"/>
    <property type="match status" value="1"/>
</dbReference>
<feature type="transmembrane region" description="Helical" evidence="6">
    <location>
        <begin position="222"/>
        <end position="246"/>
    </location>
</feature>
<dbReference type="Proteomes" id="UP000218327">
    <property type="component" value="Unassembled WGS sequence"/>
</dbReference>
<dbReference type="CDD" id="cd00082">
    <property type="entry name" value="HisKA"/>
    <property type="match status" value="1"/>
</dbReference>
<reference evidence="10" key="1">
    <citation type="submission" date="2017-08" db="EMBL/GenBank/DDBJ databases">
        <title>A dynamic microbial community with high functional redundancy inhabits the cold, oxic subseafloor aquifer.</title>
        <authorList>
            <person name="Tully B.J."/>
            <person name="Wheat C.G."/>
            <person name="Glazer B.T."/>
            <person name="Huber J.A."/>
        </authorList>
    </citation>
    <scope>NUCLEOTIDE SEQUENCE [LARGE SCALE GENOMIC DNA]</scope>
</reference>
<feature type="signal peptide" evidence="7">
    <location>
        <begin position="1"/>
        <end position="31"/>
    </location>
</feature>
<keyword evidence="6" id="KW-0472">Membrane</keyword>
<feature type="chain" id="PRO_5013377370" description="histidine kinase" evidence="7">
    <location>
        <begin position="32"/>
        <end position="649"/>
    </location>
</feature>
<feature type="transmembrane region" description="Helical" evidence="6">
    <location>
        <begin position="193"/>
        <end position="216"/>
    </location>
</feature>
<keyword evidence="5" id="KW-0418">Kinase</keyword>
<dbReference type="SMART" id="SM00388">
    <property type="entry name" value="HisKA"/>
    <property type="match status" value="1"/>
</dbReference>
<dbReference type="EC" id="2.7.13.3" evidence="2"/>
<feature type="transmembrane region" description="Helical" evidence="6">
    <location>
        <begin position="289"/>
        <end position="308"/>
    </location>
</feature>